<organism evidence="1 2">
    <name type="scientific">Platanthera guangdongensis</name>
    <dbReference type="NCBI Taxonomy" id="2320717"/>
    <lineage>
        <taxon>Eukaryota</taxon>
        <taxon>Viridiplantae</taxon>
        <taxon>Streptophyta</taxon>
        <taxon>Embryophyta</taxon>
        <taxon>Tracheophyta</taxon>
        <taxon>Spermatophyta</taxon>
        <taxon>Magnoliopsida</taxon>
        <taxon>Liliopsida</taxon>
        <taxon>Asparagales</taxon>
        <taxon>Orchidaceae</taxon>
        <taxon>Orchidoideae</taxon>
        <taxon>Orchideae</taxon>
        <taxon>Orchidinae</taxon>
        <taxon>Platanthera</taxon>
    </lineage>
</organism>
<dbReference type="Proteomes" id="UP001412067">
    <property type="component" value="Unassembled WGS sequence"/>
</dbReference>
<protein>
    <submittedName>
        <fullName evidence="1">Uncharacterized protein</fullName>
    </submittedName>
</protein>
<gene>
    <name evidence="1" type="ORF">KSP40_PGU015682</name>
</gene>
<dbReference type="EMBL" id="JBBWWR010000014">
    <property type="protein sequence ID" value="KAK8953312.1"/>
    <property type="molecule type" value="Genomic_DNA"/>
</dbReference>
<comment type="caution">
    <text evidence="1">The sequence shown here is derived from an EMBL/GenBank/DDBJ whole genome shotgun (WGS) entry which is preliminary data.</text>
</comment>
<name>A0ABR2LY65_9ASPA</name>
<evidence type="ECO:0000313" key="2">
    <source>
        <dbReference type="Proteomes" id="UP001412067"/>
    </source>
</evidence>
<sequence length="130" mass="14233">MAADCSAVRCSRLRSHILPRCSVIEIPNTHLTCVRDGGFAQAHEDDGEDPNPVPTYQYLTTISSVFFELTHHKHRSQEGSEMETAAGVKVGVEEEVMATAGSEEIVPACSEEMDSDIQRILERSSASPSR</sequence>
<keyword evidence="2" id="KW-1185">Reference proteome</keyword>
<reference evidence="1 2" key="1">
    <citation type="journal article" date="2022" name="Nat. Plants">
        <title>Genomes of leafy and leafless Platanthera orchids illuminate the evolution of mycoheterotrophy.</title>
        <authorList>
            <person name="Li M.H."/>
            <person name="Liu K.W."/>
            <person name="Li Z."/>
            <person name="Lu H.C."/>
            <person name="Ye Q.L."/>
            <person name="Zhang D."/>
            <person name="Wang J.Y."/>
            <person name="Li Y.F."/>
            <person name="Zhong Z.M."/>
            <person name="Liu X."/>
            <person name="Yu X."/>
            <person name="Liu D.K."/>
            <person name="Tu X.D."/>
            <person name="Liu B."/>
            <person name="Hao Y."/>
            <person name="Liao X.Y."/>
            <person name="Jiang Y.T."/>
            <person name="Sun W.H."/>
            <person name="Chen J."/>
            <person name="Chen Y.Q."/>
            <person name="Ai Y."/>
            <person name="Zhai J.W."/>
            <person name="Wu S.S."/>
            <person name="Zhou Z."/>
            <person name="Hsiao Y.Y."/>
            <person name="Wu W.L."/>
            <person name="Chen Y.Y."/>
            <person name="Lin Y.F."/>
            <person name="Hsu J.L."/>
            <person name="Li C.Y."/>
            <person name="Wang Z.W."/>
            <person name="Zhao X."/>
            <person name="Zhong W.Y."/>
            <person name="Ma X.K."/>
            <person name="Ma L."/>
            <person name="Huang J."/>
            <person name="Chen G.Z."/>
            <person name="Huang M.Z."/>
            <person name="Huang L."/>
            <person name="Peng D.H."/>
            <person name="Luo Y.B."/>
            <person name="Zou S.Q."/>
            <person name="Chen S.P."/>
            <person name="Lan S."/>
            <person name="Tsai W.C."/>
            <person name="Van de Peer Y."/>
            <person name="Liu Z.J."/>
        </authorList>
    </citation>
    <scope>NUCLEOTIDE SEQUENCE [LARGE SCALE GENOMIC DNA]</scope>
    <source>
        <strain evidence="1">Lor288</strain>
    </source>
</reference>
<evidence type="ECO:0000313" key="1">
    <source>
        <dbReference type="EMBL" id="KAK8953312.1"/>
    </source>
</evidence>
<proteinExistence type="predicted"/>
<accession>A0ABR2LY65</accession>